<evidence type="ECO:0000313" key="1">
    <source>
        <dbReference type="EMBL" id="AJF08223.1"/>
    </source>
</evidence>
<evidence type="ECO:0000313" key="2">
    <source>
        <dbReference type="Proteomes" id="UP000035036"/>
    </source>
</evidence>
<protein>
    <submittedName>
        <fullName evidence="1">Uncharacterized protein</fullName>
    </submittedName>
</protein>
<dbReference type="AlphaFoldDB" id="A0A0B5FLD5"/>
<accession>A0A0B5FLD5</accession>
<dbReference type="HOGENOM" id="CLU_1426141_0_0_7"/>
<keyword evidence="2" id="KW-1185">Reference proteome</keyword>
<dbReference type="KEGG" id="gsb:GSUB_17200"/>
<dbReference type="Proteomes" id="UP000035036">
    <property type="component" value="Plasmid pGSUB1"/>
</dbReference>
<name>A0A0B5FLD5_9BACT</name>
<organism evidence="1 2">
    <name type="scientific">Geoalkalibacter subterraneus</name>
    <dbReference type="NCBI Taxonomy" id="483547"/>
    <lineage>
        <taxon>Bacteria</taxon>
        <taxon>Pseudomonadati</taxon>
        <taxon>Thermodesulfobacteriota</taxon>
        <taxon>Desulfuromonadia</taxon>
        <taxon>Desulfuromonadales</taxon>
        <taxon>Geoalkalibacteraceae</taxon>
        <taxon>Geoalkalibacter</taxon>
    </lineage>
</organism>
<dbReference type="EMBL" id="CP010312">
    <property type="protein sequence ID" value="AJF08223.1"/>
    <property type="molecule type" value="Genomic_DNA"/>
</dbReference>
<sequence length="190" mass="21210">MNRAEPFTAKAGILPRIAFSPKNRNLASNTGYTGISIVQTRRGPCAITQWRTGKPGQRRTRKASASIAKHAEKEAIERVLRARDEAIMQDQQPPCRKDVAQAGKNLPALEKTEQVWSFWAGSKRYDFCEEDYQSLDGQPALFWAWLDTAGSLAELDIENGAIATFNTLIFKNLTLARQIFKLALKSPSLT</sequence>
<keyword evidence="1" id="KW-0614">Plasmid</keyword>
<gene>
    <name evidence="1" type="ORF">GSUB_17200</name>
</gene>
<geneLocation type="plasmid" evidence="1 2">
    <name>pGSUB1</name>
</geneLocation>
<proteinExistence type="predicted"/>
<reference evidence="1 2" key="1">
    <citation type="journal article" date="2015" name="Genome Announc.">
        <title>Genomes of Geoalkalibacter ferrihydriticus Z-0531T and Geoalkalibacter subterraneus Red1T, Two Haloalkaliphilic Metal-Reducing Deltaproteobacteria.</title>
        <authorList>
            <person name="Badalamenti J.P."/>
            <person name="Krajmalnik-Brown R."/>
            <person name="Torres C.I."/>
            <person name="Bond D.R."/>
        </authorList>
    </citation>
    <scope>NUCLEOTIDE SEQUENCE [LARGE SCALE GENOMIC DNA]</scope>
    <source>
        <strain evidence="1 2">Red1</strain>
        <plasmid evidence="2">Plasmid pGSUB1</plasmid>
    </source>
</reference>